<comment type="caution">
    <text evidence="1">The sequence shown here is derived from an EMBL/GenBank/DDBJ whole genome shotgun (WGS) entry which is preliminary data.</text>
</comment>
<gene>
    <name evidence="1" type="ORF">O4U47_21810</name>
</gene>
<protein>
    <submittedName>
        <fullName evidence="1">Uncharacterized protein</fullName>
    </submittedName>
</protein>
<evidence type="ECO:0000313" key="1">
    <source>
        <dbReference type="EMBL" id="MDA2807157.1"/>
    </source>
</evidence>
<sequence length="86" mass="9637">MDSVSPATWCSEDLDRIRDDFPDWRIWRSRSGKTLVATRLVDDDVEPTIVANSSAELRRKLRSPGKRAGRVLTAEQVAVIVAALSR</sequence>
<organism evidence="1 2">
    <name type="scientific">Nocardiopsis suaedae</name>
    <dbReference type="NCBI Taxonomy" id="3018444"/>
    <lineage>
        <taxon>Bacteria</taxon>
        <taxon>Bacillati</taxon>
        <taxon>Actinomycetota</taxon>
        <taxon>Actinomycetes</taxon>
        <taxon>Streptosporangiales</taxon>
        <taxon>Nocardiopsidaceae</taxon>
        <taxon>Nocardiopsis</taxon>
    </lineage>
</organism>
<proteinExistence type="predicted"/>
<dbReference type="EMBL" id="JAQFWP010000048">
    <property type="protein sequence ID" value="MDA2807157.1"/>
    <property type="molecule type" value="Genomic_DNA"/>
</dbReference>
<name>A0ABT4TR66_9ACTN</name>
<keyword evidence="2" id="KW-1185">Reference proteome</keyword>
<reference evidence="1" key="1">
    <citation type="submission" date="2023-01" db="EMBL/GenBank/DDBJ databases">
        <title>Draft genome sequence of Nocardiopsis sp. LSu2-4 isolated from halophytes.</title>
        <authorList>
            <person name="Duangmal K."/>
            <person name="Chantavorakit T."/>
        </authorList>
    </citation>
    <scope>NUCLEOTIDE SEQUENCE</scope>
    <source>
        <strain evidence="1">LSu2-4</strain>
    </source>
</reference>
<dbReference type="Proteomes" id="UP001165685">
    <property type="component" value="Unassembled WGS sequence"/>
</dbReference>
<dbReference type="RefSeq" id="WP_270679788.1">
    <property type="nucleotide sequence ID" value="NZ_JAQFWP010000048.1"/>
</dbReference>
<accession>A0ABT4TR66</accession>
<evidence type="ECO:0000313" key="2">
    <source>
        <dbReference type="Proteomes" id="UP001165685"/>
    </source>
</evidence>